<dbReference type="Proteomes" id="UP000545386">
    <property type="component" value="Unassembled WGS sequence"/>
</dbReference>
<comment type="caution">
    <text evidence="2">The sequence shown here is derived from an EMBL/GenBank/DDBJ whole genome shotgun (WGS) entry which is preliminary data.</text>
</comment>
<gene>
    <name evidence="2" type="ORF">GTU67_08255</name>
</gene>
<dbReference type="Gene3D" id="3.10.450.50">
    <property type="match status" value="1"/>
</dbReference>
<reference evidence="2 3" key="1">
    <citation type="submission" date="2020-08" db="EMBL/GenBank/DDBJ databases">
        <title>Paraeoetvoesia sp. YC-7-48 draft genome sequence.</title>
        <authorList>
            <person name="Yao L."/>
        </authorList>
    </citation>
    <scope>NUCLEOTIDE SEQUENCE [LARGE SCALE GENOMIC DNA]</scope>
    <source>
        <strain evidence="3">YC-7-48</strain>
    </source>
</reference>
<feature type="domain" description="SnoaL-like" evidence="1">
    <location>
        <begin position="5"/>
        <end position="108"/>
    </location>
</feature>
<dbReference type="SUPFAM" id="SSF54427">
    <property type="entry name" value="NTF2-like"/>
    <property type="match status" value="1"/>
</dbReference>
<evidence type="ECO:0000313" key="2">
    <source>
        <dbReference type="EMBL" id="MBC2769902.1"/>
    </source>
</evidence>
<dbReference type="InterPro" id="IPR037401">
    <property type="entry name" value="SnoaL-like"/>
</dbReference>
<protein>
    <submittedName>
        <fullName evidence="2">Nuclear transport factor 2 family protein</fullName>
    </submittedName>
</protein>
<sequence length="142" mass="16297">MAELAAYYEQLSPASLEHLGRLYDEQARFKDPFNDVVGVAAIQAVFRHMFDTVQQPRFVVHDTIVQGDKGFLVWSFHFYSAGGRTARAWEIKGGSHVQWGRDGRIVLHRDYWDAAEELYAKLPVLGGLMRYLKRKLATPITR</sequence>
<dbReference type="AlphaFoldDB" id="A0A842HQF1"/>
<dbReference type="Pfam" id="PF12680">
    <property type="entry name" value="SnoaL_2"/>
    <property type="match status" value="1"/>
</dbReference>
<evidence type="ECO:0000313" key="3">
    <source>
        <dbReference type="Proteomes" id="UP000545386"/>
    </source>
</evidence>
<keyword evidence="3" id="KW-1185">Reference proteome</keyword>
<name>A0A842HQF1_9BURK</name>
<accession>A0A842HQF1</accession>
<dbReference type="EMBL" id="JACJUU010000005">
    <property type="protein sequence ID" value="MBC2769902.1"/>
    <property type="molecule type" value="Genomic_DNA"/>
</dbReference>
<proteinExistence type="predicted"/>
<organism evidence="2 3">
    <name type="scientific">Pusillimonas minor</name>
    <dbReference type="NCBI Taxonomy" id="2697024"/>
    <lineage>
        <taxon>Bacteria</taxon>
        <taxon>Pseudomonadati</taxon>
        <taxon>Pseudomonadota</taxon>
        <taxon>Betaproteobacteria</taxon>
        <taxon>Burkholderiales</taxon>
        <taxon>Alcaligenaceae</taxon>
        <taxon>Pusillimonas</taxon>
    </lineage>
</organism>
<dbReference type="InterPro" id="IPR032710">
    <property type="entry name" value="NTF2-like_dom_sf"/>
</dbReference>
<evidence type="ECO:0000259" key="1">
    <source>
        <dbReference type="Pfam" id="PF12680"/>
    </source>
</evidence>